<gene>
    <name evidence="1" type="ORF">ACOLOM_LOCUS14023</name>
</gene>
<dbReference type="EMBL" id="CAJVPT010067331">
    <property type="protein sequence ID" value="CAG8774796.1"/>
    <property type="molecule type" value="Genomic_DNA"/>
</dbReference>
<keyword evidence="2" id="KW-1185">Reference proteome</keyword>
<sequence>NWKYGDSSTFFPEDYNWVEPPVKTLVNGRNDTFTQKLGDECLPFLGEVPDEPWLPIENIGIVSNGRCASSCAIFAVSSAKDELSQLGSYSLQITMQKKEGAKVAVVGGRQSVPQQYTGTVGGQSTSFTAIDSEIKTTHLKNHPFAPPDFIGNSYQGITWRLG</sequence>
<comment type="caution">
    <text evidence="1">The sequence shown here is derived from an EMBL/GenBank/DDBJ whole genome shotgun (WGS) entry which is preliminary data.</text>
</comment>
<protein>
    <submittedName>
        <fullName evidence="1">17346_t:CDS:1</fullName>
    </submittedName>
</protein>
<evidence type="ECO:0000313" key="1">
    <source>
        <dbReference type="EMBL" id="CAG8774796.1"/>
    </source>
</evidence>
<organism evidence="1 2">
    <name type="scientific">Acaulospora colombiana</name>
    <dbReference type="NCBI Taxonomy" id="27376"/>
    <lineage>
        <taxon>Eukaryota</taxon>
        <taxon>Fungi</taxon>
        <taxon>Fungi incertae sedis</taxon>
        <taxon>Mucoromycota</taxon>
        <taxon>Glomeromycotina</taxon>
        <taxon>Glomeromycetes</taxon>
        <taxon>Diversisporales</taxon>
        <taxon>Acaulosporaceae</taxon>
        <taxon>Acaulospora</taxon>
    </lineage>
</organism>
<evidence type="ECO:0000313" key="2">
    <source>
        <dbReference type="Proteomes" id="UP000789525"/>
    </source>
</evidence>
<feature type="non-terminal residue" evidence="1">
    <location>
        <position position="162"/>
    </location>
</feature>
<reference evidence="1" key="1">
    <citation type="submission" date="2021-06" db="EMBL/GenBank/DDBJ databases">
        <authorList>
            <person name="Kallberg Y."/>
            <person name="Tangrot J."/>
            <person name="Rosling A."/>
        </authorList>
    </citation>
    <scope>NUCLEOTIDE SEQUENCE</scope>
    <source>
        <strain evidence="1">CL356</strain>
    </source>
</reference>
<feature type="non-terminal residue" evidence="1">
    <location>
        <position position="1"/>
    </location>
</feature>
<proteinExistence type="predicted"/>
<dbReference type="Proteomes" id="UP000789525">
    <property type="component" value="Unassembled WGS sequence"/>
</dbReference>
<name>A0ACA9R318_9GLOM</name>
<accession>A0ACA9R318</accession>